<organism evidence="3 4">
    <name type="scientific">Acropora cervicornis</name>
    <name type="common">Staghorn coral</name>
    <dbReference type="NCBI Taxonomy" id="6130"/>
    <lineage>
        <taxon>Eukaryota</taxon>
        <taxon>Metazoa</taxon>
        <taxon>Cnidaria</taxon>
        <taxon>Anthozoa</taxon>
        <taxon>Hexacorallia</taxon>
        <taxon>Scleractinia</taxon>
        <taxon>Astrocoeniina</taxon>
        <taxon>Acroporidae</taxon>
        <taxon>Acropora</taxon>
    </lineage>
</organism>
<dbReference type="InterPro" id="IPR036291">
    <property type="entry name" value="NAD(P)-bd_dom_sf"/>
</dbReference>
<sequence length="357" mass="38630">MEMLQGVSKQHLRPCAVVGYGVKIFLPSPPNYVTRSPGLWTGVDECHTTLHKELRDVGRLVLVPPSSPMNRARLSLRASNLAVRMSCTAASNRTLEGKVAVVTASTEGIGLAIAKQLARDGAKVMISSRKQEKVNEAVLQMEKEEKGCSVKGVVCHVAKAEHRKNLIEQQNKTKVVLHFLQTLHHFGGIDILVSNAAANPVFGPILQTPEEGWDKIFDVNVKSAFLLAKDIIPLMEKKGGGSVIFISSLAAFRPQEYIGAYCVSKTALVGLTKVLAEECGHMGVRINCIAPGMIKTNFSEAFWKNDAVFKEFLKIVPLGRIGLSNDIGGAVSFLSSDQASYITGETLVISGGIHSRL</sequence>
<dbReference type="InterPro" id="IPR002347">
    <property type="entry name" value="SDR_fam"/>
</dbReference>
<dbReference type="PRINTS" id="PR00080">
    <property type="entry name" value="SDRFAMILY"/>
</dbReference>
<dbReference type="Pfam" id="PF13561">
    <property type="entry name" value="adh_short_C2"/>
    <property type="match status" value="1"/>
</dbReference>
<dbReference type="SUPFAM" id="SSF51735">
    <property type="entry name" value="NAD(P)-binding Rossmann-fold domains"/>
    <property type="match status" value="1"/>
</dbReference>
<accession>A0AAD9V3F3</accession>
<dbReference type="Proteomes" id="UP001249851">
    <property type="component" value="Unassembled WGS sequence"/>
</dbReference>
<evidence type="ECO:0000313" key="4">
    <source>
        <dbReference type="Proteomes" id="UP001249851"/>
    </source>
</evidence>
<evidence type="ECO:0000313" key="3">
    <source>
        <dbReference type="EMBL" id="KAK2559697.1"/>
    </source>
</evidence>
<dbReference type="InterPro" id="IPR020904">
    <property type="entry name" value="Sc_DH/Rdtase_CS"/>
</dbReference>
<dbReference type="PROSITE" id="PS00061">
    <property type="entry name" value="ADH_SHORT"/>
    <property type="match status" value="1"/>
</dbReference>
<name>A0AAD9V3F3_ACRCE</name>
<reference evidence="3" key="1">
    <citation type="journal article" date="2023" name="G3 (Bethesda)">
        <title>Whole genome assembly and annotation of the endangered Caribbean coral Acropora cervicornis.</title>
        <authorList>
            <person name="Selwyn J.D."/>
            <person name="Vollmer S.V."/>
        </authorList>
    </citation>
    <scope>NUCLEOTIDE SEQUENCE</scope>
    <source>
        <strain evidence="3">K2</strain>
    </source>
</reference>
<dbReference type="PANTHER" id="PTHR43943">
    <property type="entry name" value="DEHYDROGENASE/REDUCTASE (SDR FAMILY) MEMBER 4"/>
    <property type="match status" value="1"/>
</dbReference>
<dbReference type="GO" id="GO:0004090">
    <property type="term" value="F:carbonyl reductase (NADPH) activity"/>
    <property type="evidence" value="ECO:0007669"/>
    <property type="project" value="TreeGrafter"/>
</dbReference>
<keyword evidence="2" id="KW-0560">Oxidoreductase</keyword>
<dbReference type="PANTHER" id="PTHR43943:SF2">
    <property type="entry name" value="DEHYDROGENASE_REDUCTASE 4"/>
    <property type="match status" value="1"/>
</dbReference>
<dbReference type="AlphaFoldDB" id="A0AAD9V3F3"/>
<dbReference type="FunFam" id="3.40.50.720:FF:000084">
    <property type="entry name" value="Short-chain dehydrogenase reductase"/>
    <property type="match status" value="1"/>
</dbReference>
<proteinExistence type="inferred from homology"/>
<dbReference type="NCBIfam" id="NF005559">
    <property type="entry name" value="PRK07231.1"/>
    <property type="match status" value="1"/>
</dbReference>
<evidence type="ECO:0000256" key="1">
    <source>
        <dbReference type="ARBA" id="ARBA00006484"/>
    </source>
</evidence>
<gene>
    <name evidence="3" type="ORF">P5673_017785</name>
</gene>
<keyword evidence="4" id="KW-1185">Reference proteome</keyword>
<protein>
    <submittedName>
        <fullName evidence="3">Dehydrogenase/reductase SDR family member 4</fullName>
    </submittedName>
</protein>
<comment type="similarity">
    <text evidence="1">Belongs to the short-chain dehydrogenases/reductases (SDR) family.</text>
</comment>
<dbReference type="Gene3D" id="3.40.50.720">
    <property type="entry name" value="NAD(P)-binding Rossmann-like Domain"/>
    <property type="match status" value="1"/>
</dbReference>
<dbReference type="PRINTS" id="PR00081">
    <property type="entry name" value="GDHRDH"/>
</dbReference>
<dbReference type="EMBL" id="JARQWQ010000039">
    <property type="protein sequence ID" value="KAK2559697.1"/>
    <property type="molecule type" value="Genomic_DNA"/>
</dbReference>
<comment type="caution">
    <text evidence="3">The sequence shown here is derived from an EMBL/GenBank/DDBJ whole genome shotgun (WGS) entry which is preliminary data.</text>
</comment>
<reference evidence="3" key="2">
    <citation type="journal article" date="2023" name="Science">
        <title>Genomic signatures of disease resistance in endangered staghorn corals.</title>
        <authorList>
            <person name="Vollmer S.V."/>
            <person name="Selwyn J.D."/>
            <person name="Despard B.A."/>
            <person name="Roesel C.L."/>
        </authorList>
    </citation>
    <scope>NUCLEOTIDE SEQUENCE</scope>
    <source>
        <strain evidence="3">K2</strain>
    </source>
</reference>
<evidence type="ECO:0000256" key="2">
    <source>
        <dbReference type="ARBA" id="ARBA00023002"/>
    </source>
</evidence>